<keyword evidence="5" id="KW-1185">Reference proteome</keyword>
<dbReference type="Pfam" id="PF11559">
    <property type="entry name" value="ADIP"/>
    <property type="match status" value="1"/>
</dbReference>
<feature type="compositionally biased region" description="Basic residues" evidence="3">
    <location>
        <begin position="709"/>
        <end position="720"/>
    </location>
</feature>
<feature type="compositionally biased region" description="Low complexity" evidence="3">
    <location>
        <begin position="479"/>
        <end position="499"/>
    </location>
</feature>
<comment type="caution">
    <text evidence="4">The sequence shown here is derived from an EMBL/GenBank/DDBJ whole genome shotgun (WGS) entry which is preliminary data.</text>
</comment>
<dbReference type="AlphaFoldDB" id="A0A1Y2DK26"/>
<gene>
    <name evidence="4" type="ORF">BCR38DRAFT_445030</name>
</gene>
<feature type="compositionally biased region" description="Acidic residues" evidence="3">
    <location>
        <begin position="422"/>
        <end position="434"/>
    </location>
</feature>
<accession>A0A1Y2DK26</accession>
<keyword evidence="2" id="KW-0175">Coiled coil</keyword>
<evidence type="ECO:0000313" key="4">
    <source>
        <dbReference type="EMBL" id="ORY59608.1"/>
    </source>
</evidence>
<evidence type="ECO:0000313" key="5">
    <source>
        <dbReference type="Proteomes" id="UP000193689"/>
    </source>
</evidence>
<dbReference type="OrthoDB" id="312015at2759"/>
<dbReference type="InParanoid" id="A0A1Y2DK26"/>
<evidence type="ECO:0000256" key="3">
    <source>
        <dbReference type="SAM" id="MobiDB-lite"/>
    </source>
</evidence>
<sequence>MIESDNLRTASLYINNQLLSRGLLRDGQNIDFAAPETDPAGLQVTMGRVMSVVNDLILRRDRDAAQRESLSRSLLSLRADAQRQATEATRRNDKLAETQRKLDGAEATERALRTQLKTTETTVHKLKDEMAKMRVLVAQSRAACATEVRKRDRQIDGLKKAVSDAGRVRGGGKNSNVVAISVTGDSGTEGSGDGVARGGTEEDGYSLRLETNEFLTELARGLSEENSVLLDLMRRTVDSLREMSGLEAALDESARTSKGGDAILPPPQRGAEELAIEMEGIMEHLRTILTNPSFVPIEEVEVREVEIQRLRVGWERMEARWKDAVHMIDGWRKRMASGGTSVNMEELSMGLRLSPVRIRNVVETIENEEFADEETRDVRRELSCVPEEAEDEISQMLPSHTSPDPAESLHLVPAPGYKPEEVGEEEEEEEEGGDSDSSIFQDDLDVEDLDAEEPNILILQESTATSVGSPPLPIPPQLSPLKDSYSSANRGSANSNNGSYRKRQGDFTIVEENIWDLAAAAEEPPLPPPHVTKPQQSPQKSVKSVPDLQEPSRPPTASHDSPLFGSSLESPARSNPSRKLFSKPSLPEPEPVVQSQPRSHPISEPARPITRKKPAAKNPTSDASASLVKQTAKRTTSAPDPKQTPSSKPITRSKSTTTDTRTRSPVKAPGSSSRLPRPNNPGPQQSPLTMATIAAKLAASEREADAARVRAKLKAARAGRRQSIMPAQVPLPDDSAAATAENVADPVKKDAAALDQERAVRKSQNEDLKKDMIIVEELEKEPEAEIVANLKPEKRKRERRTSKVVSRRRSTLSPWELESLIQGNLEVESPAR</sequence>
<feature type="region of interest" description="Disordered" evidence="3">
    <location>
        <begin position="790"/>
        <end position="812"/>
    </location>
</feature>
<feature type="compositionally biased region" description="Basic residues" evidence="3">
    <location>
        <begin position="793"/>
        <end position="810"/>
    </location>
</feature>
<feature type="region of interest" description="Disordered" evidence="3">
    <location>
        <begin position="83"/>
        <end position="107"/>
    </location>
</feature>
<proteinExistence type="inferred from homology"/>
<dbReference type="GeneID" id="63777188"/>
<dbReference type="STRING" id="1141098.A0A1Y2DK26"/>
<feature type="region of interest" description="Disordered" evidence="3">
    <location>
        <begin position="385"/>
        <end position="504"/>
    </location>
</feature>
<feature type="compositionally biased region" description="Basic and acidic residues" evidence="3">
    <location>
        <begin position="699"/>
        <end position="708"/>
    </location>
</feature>
<feature type="compositionally biased region" description="Polar residues" evidence="3">
    <location>
        <begin position="567"/>
        <end position="577"/>
    </location>
</feature>
<dbReference type="RefSeq" id="XP_040712182.1">
    <property type="nucleotide sequence ID" value="XM_040860976.1"/>
</dbReference>
<feature type="region of interest" description="Disordered" evidence="3">
    <location>
        <begin position="518"/>
        <end position="743"/>
    </location>
</feature>
<dbReference type="Proteomes" id="UP000193689">
    <property type="component" value="Unassembled WGS sequence"/>
</dbReference>
<evidence type="ECO:0000256" key="1">
    <source>
        <dbReference type="ARBA" id="ARBA00009291"/>
    </source>
</evidence>
<feature type="compositionally biased region" description="Polar residues" evidence="3">
    <location>
        <begin position="618"/>
        <end position="650"/>
    </location>
</feature>
<evidence type="ECO:0000256" key="2">
    <source>
        <dbReference type="ARBA" id="ARBA00023054"/>
    </source>
</evidence>
<feature type="compositionally biased region" description="Basic and acidic residues" evidence="3">
    <location>
        <begin position="88"/>
        <end position="107"/>
    </location>
</feature>
<feature type="compositionally biased region" description="Acidic residues" evidence="3">
    <location>
        <begin position="442"/>
        <end position="453"/>
    </location>
</feature>
<comment type="similarity">
    <text evidence="1">Belongs to the ADIP family.</text>
</comment>
<name>A0A1Y2DK26_9PEZI</name>
<protein>
    <submittedName>
        <fullName evidence="4">Afadin and alpha-actinin-binding-domain-containing protein</fullName>
    </submittedName>
</protein>
<feature type="compositionally biased region" description="Polar residues" evidence="3">
    <location>
        <begin position="533"/>
        <end position="542"/>
    </location>
</feature>
<reference evidence="4 5" key="1">
    <citation type="submission" date="2016-07" db="EMBL/GenBank/DDBJ databases">
        <title>Pervasive Adenine N6-methylation of Active Genes in Fungi.</title>
        <authorList>
            <consortium name="DOE Joint Genome Institute"/>
            <person name="Mondo S.J."/>
            <person name="Dannebaum R.O."/>
            <person name="Kuo R.C."/>
            <person name="Labutti K."/>
            <person name="Haridas S."/>
            <person name="Kuo A."/>
            <person name="Salamov A."/>
            <person name="Ahrendt S.R."/>
            <person name="Lipzen A."/>
            <person name="Sullivan W."/>
            <person name="Andreopoulos W.B."/>
            <person name="Clum A."/>
            <person name="Lindquist E."/>
            <person name="Daum C."/>
            <person name="Ramamoorthy G.K."/>
            <person name="Gryganskyi A."/>
            <person name="Culley D."/>
            <person name="Magnuson J.K."/>
            <person name="James T.Y."/>
            <person name="O'Malley M.A."/>
            <person name="Stajich J.E."/>
            <person name="Spatafora J.W."/>
            <person name="Visel A."/>
            <person name="Grigoriev I.V."/>
        </authorList>
    </citation>
    <scope>NUCLEOTIDE SEQUENCE [LARGE SCALE GENOMIC DNA]</scope>
    <source>
        <strain evidence="4 5">CBS 129021</strain>
    </source>
</reference>
<organism evidence="4 5">
    <name type="scientific">Pseudomassariella vexata</name>
    <dbReference type="NCBI Taxonomy" id="1141098"/>
    <lineage>
        <taxon>Eukaryota</taxon>
        <taxon>Fungi</taxon>
        <taxon>Dikarya</taxon>
        <taxon>Ascomycota</taxon>
        <taxon>Pezizomycotina</taxon>
        <taxon>Sordariomycetes</taxon>
        <taxon>Xylariomycetidae</taxon>
        <taxon>Amphisphaeriales</taxon>
        <taxon>Pseudomassariaceae</taxon>
        <taxon>Pseudomassariella</taxon>
    </lineage>
</organism>
<dbReference type="EMBL" id="MCFJ01000013">
    <property type="protein sequence ID" value="ORY59608.1"/>
    <property type="molecule type" value="Genomic_DNA"/>
</dbReference>
<dbReference type="InterPro" id="IPR021622">
    <property type="entry name" value="Afadin/alpha-actinin-bd"/>
</dbReference>